<evidence type="ECO:0000313" key="2">
    <source>
        <dbReference type="Proteomes" id="UP000692954"/>
    </source>
</evidence>
<organism evidence="1 2">
    <name type="scientific">Paramecium sonneborni</name>
    <dbReference type="NCBI Taxonomy" id="65129"/>
    <lineage>
        <taxon>Eukaryota</taxon>
        <taxon>Sar</taxon>
        <taxon>Alveolata</taxon>
        <taxon>Ciliophora</taxon>
        <taxon>Intramacronucleata</taxon>
        <taxon>Oligohymenophorea</taxon>
        <taxon>Peniculida</taxon>
        <taxon>Parameciidae</taxon>
        <taxon>Paramecium</taxon>
    </lineage>
</organism>
<proteinExistence type="predicted"/>
<accession>A0A8S1KYS1</accession>
<name>A0A8S1KYS1_9CILI</name>
<keyword evidence="2" id="KW-1185">Reference proteome</keyword>
<dbReference type="Proteomes" id="UP000692954">
    <property type="component" value="Unassembled WGS sequence"/>
</dbReference>
<dbReference type="EMBL" id="CAJJDN010000014">
    <property type="protein sequence ID" value="CAD8060057.1"/>
    <property type="molecule type" value="Genomic_DNA"/>
</dbReference>
<gene>
    <name evidence="1" type="ORF">PSON_ATCC_30995.1.T0140054</name>
</gene>
<evidence type="ECO:0000313" key="1">
    <source>
        <dbReference type="EMBL" id="CAD8060057.1"/>
    </source>
</evidence>
<dbReference type="AlphaFoldDB" id="A0A8S1KYS1"/>
<protein>
    <submittedName>
        <fullName evidence="1">Uncharacterized protein</fullName>
    </submittedName>
</protein>
<comment type="caution">
    <text evidence="1">The sequence shown here is derived from an EMBL/GenBank/DDBJ whole genome shotgun (WGS) entry which is preliminary data.</text>
</comment>
<reference evidence="1" key="1">
    <citation type="submission" date="2021-01" db="EMBL/GenBank/DDBJ databases">
        <authorList>
            <consortium name="Genoscope - CEA"/>
            <person name="William W."/>
        </authorList>
    </citation>
    <scope>NUCLEOTIDE SEQUENCE</scope>
</reference>
<sequence>MHSQIKQQEQIIQVNKGLNLLVKIIQKEQKKWVRQENKLIKQLTAYRRVRFLNEFDIILSYLGGSIERNFWCIFNMI</sequence>